<feature type="region of interest" description="Disordered" evidence="1">
    <location>
        <begin position="134"/>
        <end position="173"/>
    </location>
</feature>
<evidence type="ECO:0000313" key="3">
    <source>
        <dbReference type="EMBL" id="PJF20001.1"/>
    </source>
</evidence>
<dbReference type="PROSITE" id="PS50800">
    <property type="entry name" value="SAP"/>
    <property type="match status" value="1"/>
</dbReference>
<dbReference type="STRING" id="1246581.A0A2H9TQG9"/>
<evidence type="ECO:0000313" key="4">
    <source>
        <dbReference type="Proteomes" id="UP000240830"/>
    </source>
</evidence>
<keyword evidence="3" id="KW-0030">Aminoacyl-tRNA synthetase</keyword>
<comment type="caution">
    <text evidence="3">The sequence shown here is derived from an EMBL/GenBank/DDBJ whole genome shotgun (WGS) entry which is preliminary data.</text>
</comment>
<dbReference type="Gene3D" id="3.30.70.330">
    <property type="match status" value="1"/>
</dbReference>
<gene>
    <name evidence="3" type="ORF">PSACC_00159</name>
</gene>
<protein>
    <submittedName>
        <fullName evidence="3">Aminoacyl-tRNA synthetase, class Ic domain-containing protein</fullName>
    </submittedName>
</protein>
<feature type="compositionally biased region" description="Basic and acidic residues" evidence="1">
    <location>
        <begin position="148"/>
        <end position="158"/>
    </location>
</feature>
<dbReference type="EMBL" id="MTSL01000014">
    <property type="protein sequence ID" value="PJF20001.1"/>
    <property type="molecule type" value="Genomic_DNA"/>
</dbReference>
<feature type="compositionally biased region" description="Polar residues" evidence="1">
    <location>
        <begin position="77"/>
        <end position="96"/>
    </location>
</feature>
<dbReference type="GO" id="GO:0004812">
    <property type="term" value="F:aminoacyl-tRNA ligase activity"/>
    <property type="evidence" value="ECO:0007669"/>
    <property type="project" value="UniProtKB-KW"/>
</dbReference>
<dbReference type="InterPro" id="IPR012677">
    <property type="entry name" value="Nucleotide-bd_a/b_plait_sf"/>
</dbReference>
<dbReference type="SUPFAM" id="SSF54928">
    <property type="entry name" value="RNA-binding domain, RBD"/>
    <property type="match status" value="1"/>
</dbReference>
<dbReference type="InterPro" id="IPR034257">
    <property type="entry name" value="Acinus_RRM"/>
</dbReference>
<feature type="compositionally biased region" description="Polar residues" evidence="1">
    <location>
        <begin position="159"/>
        <end position="173"/>
    </location>
</feature>
<accession>A0A2H9TQG9</accession>
<feature type="region of interest" description="Disordered" evidence="1">
    <location>
        <begin position="77"/>
        <end position="102"/>
    </location>
</feature>
<feature type="domain" description="SAP" evidence="2">
    <location>
        <begin position="26"/>
        <end position="60"/>
    </location>
</feature>
<dbReference type="GO" id="GO:0003676">
    <property type="term" value="F:nucleic acid binding"/>
    <property type="evidence" value="ECO:0007669"/>
    <property type="project" value="InterPro"/>
</dbReference>
<dbReference type="SUPFAM" id="SSF68906">
    <property type="entry name" value="SAP domain"/>
    <property type="match status" value="1"/>
</dbReference>
<dbReference type="Proteomes" id="UP000240830">
    <property type="component" value="Unassembled WGS sequence"/>
</dbReference>
<dbReference type="PANTHER" id="PTHR47031:SF3">
    <property type="entry name" value="SAP DOMAIN-CONTAINING PROTEIN"/>
    <property type="match status" value="1"/>
</dbReference>
<sequence length="305" mass="33913">MPPRKRKIEDVKANTEPVPTVPPATPKNMKVTELREALVAHGLSPKGLKKELVDRLEEFLDVKVAPTPLQTVATIESPQETSAKIEQNPKSPTRARSTTKKAILEEENVDYSTEPEVMENEMAAELTQMAPNDHTEPQIAQPSTECTPKPKSELETESRPQPTFAETESRLQPTFTEKETTVVHITNFVRPFAVPAVRNLVGQFGTIVDFWMDHLRTNCFVQFEGPSAADDCIRKLGGIKWPFDTGRCLQTSKSDQKAMALAKEEGSGSRAPKLAIVEQPIVLDELFLKTSATPHLYYLPATPLE</sequence>
<dbReference type="SMART" id="SM00513">
    <property type="entry name" value="SAP"/>
    <property type="match status" value="1"/>
</dbReference>
<dbReference type="PANTHER" id="PTHR47031">
    <property type="entry name" value="SAP DNA-BINDING DOMAIN-CONTAINING PROTEIN"/>
    <property type="match status" value="1"/>
</dbReference>
<dbReference type="CDD" id="cd12432">
    <property type="entry name" value="RRM_ACINU"/>
    <property type="match status" value="1"/>
</dbReference>
<dbReference type="Pfam" id="PF02037">
    <property type="entry name" value="SAP"/>
    <property type="match status" value="1"/>
</dbReference>
<dbReference type="AlphaFoldDB" id="A0A2H9TQG9"/>
<feature type="region of interest" description="Disordered" evidence="1">
    <location>
        <begin position="1"/>
        <end position="27"/>
    </location>
</feature>
<evidence type="ECO:0000256" key="1">
    <source>
        <dbReference type="SAM" id="MobiDB-lite"/>
    </source>
</evidence>
<dbReference type="InterPro" id="IPR003034">
    <property type="entry name" value="SAP_dom"/>
</dbReference>
<reference evidence="3 4" key="1">
    <citation type="submission" date="2016-10" db="EMBL/GenBank/DDBJ databases">
        <title>The genome of Paramicrosporidium saccamoebae is the missing link in understanding Cryptomycota and Microsporidia evolution.</title>
        <authorList>
            <person name="Quandt C.A."/>
            <person name="Beaudet D."/>
            <person name="Corsaro D."/>
            <person name="Michel R."/>
            <person name="Corradi N."/>
            <person name="James T."/>
        </authorList>
    </citation>
    <scope>NUCLEOTIDE SEQUENCE [LARGE SCALE GENOMIC DNA]</scope>
    <source>
        <strain evidence="3 4">KSL3</strain>
    </source>
</reference>
<dbReference type="OrthoDB" id="445357at2759"/>
<name>A0A2H9TQG9_9FUNG</name>
<dbReference type="InterPro" id="IPR036361">
    <property type="entry name" value="SAP_dom_sf"/>
</dbReference>
<keyword evidence="4" id="KW-1185">Reference proteome</keyword>
<keyword evidence="3" id="KW-0436">Ligase</keyword>
<proteinExistence type="predicted"/>
<dbReference type="InterPro" id="IPR035979">
    <property type="entry name" value="RBD_domain_sf"/>
</dbReference>
<organism evidence="3 4">
    <name type="scientific">Paramicrosporidium saccamoebae</name>
    <dbReference type="NCBI Taxonomy" id="1246581"/>
    <lineage>
        <taxon>Eukaryota</taxon>
        <taxon>Fungi</taxon>
        <taxon>Fungi incertae sedis</taxon>
        <taxon>Cryptomycota</taxon>
        <taxon>Cryptomycota incertae sedis</taxon>
        <taxon>Paramicrosporidium</taxon>
    </lineage>
</organism>
<evidence type="ECO:0000259" key="2">
    <source>
        <dbReference type="PROSITE" id="PS50800"/>
    </source>
</evidence>
<dbReference type="Gene3D" id="1.10.720.30">
    <property type="entry name" value="SAP domain"/>
    <property type="match status" value="1"/>
</dbReference>